<accession>A0A382ZCI7</accession>
<organism evidence="1">
    <name type="scientific">marine metagenome</name>
    <dbReference type="NCBI Taxonomy" id="408172"/>
    <lineage>
        <taxon>unclassified sequences</taxon>
        <taxon>metagenomes</taxon>
        <taxon>ecological metagenomes</taxon>
    </lineage>
</organism>
<evidence type="ECO:0000313" key="1">
    <source>
        <dbReference type="EMBL" id="SVD93203.1"/>
    </source>
</evidence>
<sequence>MASTLVIYVRHGRTPTTGARLPGRAPGL</sequence>
<proteinExistence type="predicted"/>
<dbReference type="AlphaFoldDB" id="A0A382ZCI7"/>
<gene>
    <name evidence="1" type="ORF">METZ01_LOCUS446057</name>
</gene>
<reference evidence="1" key="1">
    <citation type="submission" date="2018-05" db="EMBL/GenBank/DDBJ databases">
        <authorList>
            <person name="Lanie J.A."/>
            <person name="Ng W.-L."/>
            <person name="Kazmierczak K.M."/>
            <person name="Andrzejewski T.M."/>
            <person name="Davidsen T.M."/>
            <person name="Wayne K.J."/>
            <person name="Tettelin H."/>
            <person name="Glass J.I."/>
            <person name="Rusch D."/>
            <person name="Podicherti R."/>
            <person name="Tsui H.-C.T."/>
            <person name="Winkler M.E."/>
        </authorList>
    </citation>
    <scope>NUCLEOTIDE SEQUENCE</scope>
</reference>
<protein>
    <submittedName>
        <fullName evidence="1">Uncharacterized protein</fullName>
    </submittedName>
</protein>
<name>A0A382ZCI7_9ZZZZ</name>
<feature type="non-terminal residue" evidence="1">
    <location>
        <position position="28"/>
    </location>
</feature>
<dbReference type="EMBL" id="UINC01182790">
    <property type="protein sequence ID" value="SVD93203.1"/>
    <property type="molecule type" value="Genomic_DNA"/>
</dbReference>